<keyword evidence="3" id="KW-0378">Hydrolase</keyword>
<dbReference type="SUPFAM" id="SSF55846">
    <property type="entry name" value="N-acetylmuramoyl-L-alanine amidase-like"/>
    <property type="match status" value="1"/>
</dbReference>
<dbReference type="GO" id="GO:0009253">
    <property type="term" value="P:peptidoglycan catabolic process"/>
    <property type="evidence" value="ECO:0007669"/>
    <property type="project" value="InterPro"/>
</dbReference>
<comment type="caution">
    <text evidence="6">The sequence shown here is derived from an EMBL/GenBank/DDBJ whole genome shotgun (WGS) entry which is preliminary data.</text>
</comment>
<proteinExistence type="predicted"/>
<dbReference type="InterPro" id="IPR036505">
    <property type="entry name" value="Amidase/PGRP_sf"/>
</dbReference>
<dbReference type="GO" id="GO:0009254">
    <property type="term" value="P:peptidoglycan turnover"/>
    <property type="evidence" value="ECO:0007669"/>
    <property type="project" value="TreeGrafter"/>
</dbReference>
<comment type="catalytic activity">
    <reaction evidence="1">
        <text>Hydrolyzes the link between N-acetylmuramoyl residues and L-amino acid residues in certain cell-wall glycopeptides.</text>
        <dbReference type="EC" id="3.5.1.28"/>
    </reaction>
</comment>
<name>A0A560JB19_9PROT</name>
<gene>
    <name evidence="6" type="ORF">FBZ87_11180</name>
</gene>
<dbReference type="EC" id="3.5.1.28" evidence="2"/>
<dbReference type="EMBL" id="VITV01000011">
    <property type="protein sequence ID" value="TWB68378.1"/>
    <property type="molecule type" value="Genomic_DNA"/>
</dbReference>
<dbReference type="PANTHER" id="PTHR30417">
    <property type="entry name" value="N-ACETYLMURAMOYL-L-ALANINE AMIDASE AMID"/>
    <property type="match status" value="1"/>
</dbReference>
<reference evidence="6 7" key="1">
    <citation type="submission" date="2019-06" db="EMBL/GenBank/DDBJ databases">
        <title>Genomic Encyclopedia of Type Strains, Phase IV (KMG-V): Genome sequencing to study the core and pangenomes of soil and plant-associated prokaryotes.</title>
        <authorList>
            <person name="Whitman W."/>
        </authorList>
    </citation>
    <scope>NUCLEOTIDE SEQUENCE [LARGE SCALE GENOMIC DNA]</scope>
    <source>
        <strain evidence="6 7">BR 12005</strain>
    </source>
</reference>
<evidence type="ECO:0000256" key="3">
    <source>
        <dbReference type="ARBA" id="ARBA00022801"/>
    </source>
</evidence>
<dbReference type="RefSeq" id="WP_145613164.1">
    <property type="nucleotide sequence ID" value="NZ_JARPAF010000003.1"/>
</dbReference>
<dbReference type="Pfam" id="PF01510">
    <property type="entry name" value="Amidase_2"/>
    <property type="match status" value="1"/>
</dbReference>
<accession>A0A560JB19</accession>
<evidence type="ECO:0000313" key="6">
    <source>
        <dbReference type="EMBL" id="TWB68378.1"/>
    </source>
</evidence>
<evidence type="ECO:0000256" key="1">
    <source>
        <dbReference type="ARBA" id="ARBA00001561"/>
    </source>
</evidence>
<dbReference type="PANTHER" id="PTHR30417:SF1">
    <property type="entry name" value="N-ACETYLMURAMOYL-L-ALANINE AMIDASE AMID"/>
    <property type="match status" value="1"/>
</dbReference>
<protein>
    <recommendedName>
        <fullName evidence="2">N-acetylmuramoyl-L-alanine amidase</fullName>
        <ecNumber evidence="2">3.5.1.28</ecNumber>
    </recommendedName>
</protein>
<dbReference type="AlphaFoldDB" id="A0A560JB19"/>
<dbReference type="Proteomes" id="UP000320516">
    <property type="component" value="Unassembled WGS sequence"/>
</dbReference>
<dbReference type="Gene3D" id="3.40.80.10">
    <property type="entry name" value="Peptidoglycan recognition protein-like"/>
    <property type="match status" value="1"/>
</dbReference>
<evidence type="ECO:0000259" key="5">
    <source>
        <dbReference type="Pfam" id="PF01510"/>
    </source>
</evidence>
<evidence type="ECO:0000313" key="7">
    <source>
        <dbReference type="Proteomes" id="UP000320516"/>
    </source>
</evidence>
<feature type="domain" description="N-acetylmuramoyl-L-alanine amidase" evidence="5">
    <location>
        <begin position="29"/>
        <end position="186"/>
    </location>
</feature>
<dbReference type="GO" id="GO:0008745">
    <property type="term" value="F:N-acetylmuramoyl-L-alanine amidase activity"/>
    <property type="evidence" value="ECO:0007669"/>
    <property type="project" value="UniProtKB-EC"/>
</dbReference>
<evidence type="ECO:0000256" key="2">
    <source>
        <dbReference type="ARBA" id="ARBA00011901"/>
    </source>
</evidence>
<keyword evidence="4" id="KW-0961">Cell wall biogenesis/degradation</keyword>
<sequence length="196" mass="21928">MIIDADGWAVDPKVTRKPFPNLNHGKMAVINGIIVHQTASPTAEATFNSYGGANPNGAHFLIDKDGTLYQTASIKWKLWHVGKLKPRCVLENTCPATEVDLIVGNKYSNINEVEKEKPFPERFPMNDDSIGIEIVSMEIKNGLSTSTFEPCTDAQNKSLHWLVDSFKAVLKYPTVEIYRHPDVSYKNKHEAETAAW</sequence>
<evidence type="ECO:0000256" key="4">
    <source>
        <dbReference type="ARBA" id="ARBA00023316"/>
    </source>
</evidence>
<dbReference type="InterPro" id="IPR051206">
    <property type="entry name" value="NAMLAA_amidase_2"/>
</dbReference>
<dbReference type="GO" id="GO:0071555">
    <property type="term" value="P:cell wall organization"/>
    <property type="evidence" value="ECO:0007669"/>
    <property type="project" value="UniProtKB-KW"/>
</dbReference>
<dbReference type="InterPro" id="IPR002502">
    <property type="entry name" value="Amidase_domain"/>
</dbReference>
<organism evidence="6 7">
    <name type="scientific">Nitrospirillum amazonense</name>
    <dbReference type="NCBI Taxonomy" id="28077"/>
    <lineage>
        <taxon>Bacteria</taxon>
        <taxon>Pseudomonadati</taxon>
        <taxon>Pseudomonadota</taxon>
        <taxon>Alphaproteobacteria</taxon>
        <taxon>Rhodospirillales</taxon>
        <taxon>Azospirillaceae</taxon>
        <taxon>Nitrospirillum</taxon>
    </lineage>
</organism>